<evidence type="ECO:0000313" key="13">
    <source>
        <dbReference type="EMBL" id="MFC4585393.1"/>
    </source>
</evidence>
<comment type="catalytic activity">
    <reaction evidence="1">
        <text>4-hydroxy-4-methyl-2-oxoglutarate = 2 pyruvate</text>
        <dbReference type="Rhea" id="RHEA:22748"/>
        <dbReference type="ChEBI" id="CHEBI:15361"/>
        <dbReference type="ChEBI" id="CHEBI:58276"/>
        <dbReference type="EC" id="4.1.3.17"/>
    </reaction>
</comment>
<evidence type="ECO:0000256" key="6">
    <source>
        <dbReference type="ARBA" id="ARBA00012947"/>
    </source>
</evidence>
<dbReference type="PANTHER" id="PTHR33254">
    <property type="entry name" value="4-HYDROXY-4-METHYL-2-OXOGLUTARATE ALDOLASE 3-RELATED"/>
    <property type="match status" value="1"/>
</dbReference>
<evidence type="ECO:0000256" key="4">
    <source>
        <dbReference type="ARBA" id="ARBA00011233"/>
    </source>
</evidence>
<reference evidence="14" key="1">
    <citation type="journal article" date="2019" name="Int. J. Syst. Evol. Microbiol.">
        <title>The Global Catalogue of Microorganisms (GCM) 10K type strain sequencing project: providing services to taxonomists for standard genome sequencing and annotation.</title>
        <authorList>
            <consortium name="The Broad Institute Genomics Platform"/>
            <consortium name="The Broad Institute Genome Sequencing Center for Infectious Disease"/>
            <person name="Wu L."/>
            <person name="Ma J."/>
        </authorList>
    </citation>
    <scope>NUCLEOTIDE SEQUENCE [LARGE SCALE GENOMIC DNA]</scope>
    <source>
        <strain evidence="14">CCUG 49560</strain>
    </source>
</reference>
<dbReference type="InterPro" id="IPR036704">
    <property type="entry name" value="RraA/RraA-like_sf"/>
</dbReference>
<evidence type="ECO:0000256" key="1">
    <source>
        <dbReference type="ARBA" id="ARBA00001342"/>
    </source>
</evidence>
<feature type="compositionally biased region" description="Gly residues" evidence="12">
    <location>
        <begin position="1"/>
        <end position="17"/>
    </location>
</feature>
<dbReference type="CDD" id="cd16841">
    <property type="entry name" value="RraA_family"/>
    <property type="match status" value="1"/>
</dbReference>
<evidence type="ECO:0000256" key="9">
    <source>
        <dbReference type="ARBA" id="ARBA00030169"/>
    </source>
</evidence>
<feature type="region of interest" description="Disordered" evidence="12">
    <location>
        <begin position="254"/>
        <end position="275"/>
    </location>
</feature>
<evidence type="ECO:0000256" key="11">
    <source>
        <dbReference type="ARBA" id="ARBA00047973"/>
    </source>
</evidence>
<proteinExistence type="inferred from homology"/>
<dbReference type="NCBIfam" id="NF006093">
    <property type="entry name" value="PRK08245.1"/>
    <property type="match status" value="1"/>
</dbReference>
<evidence type="ECO:0000256" key="8">
    <source>
        <dbReference type="ARBA" id="ARBA00025046"/>
    </source>
</evidence>
<dbReference type="Proteomes" id="UP001595891">
    <property type="component" value="Unassembled WGS sequence"/>
</dbReference>
<keyword evidence="14" id="KW-1185">Reference proteome</keyword>
<protein>
    <recommendedName>
        <fullName evidence="7">Putative 4-hydroxy-4-methyl-2-oxoglutarate aldolase</fullName>
        <ecNumber evidence="6">4.1.1.112</ecNumber>
        <ecNumber evidence="5">4.1.3.17</ecNumber>
    </recommendedName>
    <alternativeName>
        <fullName evidence="10">Oxaloacetate decarboxylase</fullName>
    </alternativeName>
    <alternativeName>
        <fullName evidence="9">RraA-like protein</fullName>
    </alternativeName>
</protein>
<evidence type="ECO:0000256" key="10">
    <source>
        <dbReference type="ARBA" id="ARBA00032305"/>
    </source>
</evidence>
<comment type="cofactor">
    <cofactor evidence="2">
        <name>a divalent metal cation</name>
        <dbReference type="ChEBI" id="CHEBI:60240"/>
    </cofactor>
</comment>
<dbReference type="Pfam" id="PF03737">
    <property type="entry name" value="RraA-like"/>
    <property type="match status" value="1"/>
</dbReference>
<comment type="subunit">
    <text evidence="4">Homotrimer.</text>
</comment>
<accession>A0ABV9E7Z1</accession>
<sequence>MTGPDAPGGPGVPGSSGGRDVPGSSDGQDGPGSVSGGKDVAGVEALAPEVAEAFRRVSTATVTTQLFARGLRNTFLAGLRPLNPRRTRMVGEAFTLRHIPAREDLDVLSVFKDYDHPQRLAVESVGPGQVLVMDCRGRTRAASIGGILATRLLRRGAEGLVTDGAVRDSPFFAELELPAFAAGVCATTNLARHHAVDLQVPIGCAEVPVYPGDVIVADAEGVVCVPRHLAAEVARDALEQERLEEFIQSEVEAGAPLRGTYPPDENTLRRYREGR</sequence>
<evidence type="ECO:0000256" key="7">
    <source>
        <dbReference type="ARBA" id="ARBA00016549"/>
    </source>
</evidence>
<evidence type="ECO:0000256" key="3">
    <source>
        <dbReference type="ARBA" id="ARBA00008621"/>
    </source>
</evidence>
<dbReference type="EC" id="4.1.1.112" evidence="6"/>
<evidence type="ECO:0000256" key="12">
    <source>
        <dbReference type="SAM" id="MobiDB-lite"/>
    </source>
</evidence>
<dbReference type="Gene3D" id="3.50.30.40">
    <property type="entry name" value="Ribonuclease E inhibitor RraA/RraA-like"/>
    <property type="match status" value="1"/>
</dbReference>
<feature type="region of interest" description="Disordered" evidence="12">
    <location>
        <begin position="1"/>
        <end position="39"/>
    </location>
</feature>
<comment type="catalytic activity">
    <reaction evidence="11">
        <text>oxaloacetate + H(+) = pyruvate + CO2</text>
        <dbReference type="Rhea" id="RHEA:15641"/>
        <dbReference type="ChEBI" id="CHEBI:15361"/>
        <dbReference type="ChEBI" id="CHEBI:15378"/>
        <dbReference type="ChEBI" id="CHEBI:16452"/>
        <dbReference type="ChEBI" id="CHEBI:16526"/>
        <dbReference type="EC" id="4.1.1.112"/>
    </reaction>
</comment>
<organism evidence="13 14">
    <name type="scientific">Sphaerisporangium corydalis</name>
    <dbReference type="NCBI Taxonomy" id="1441875"/>
    <lineage>
        <taxon>Bacteria</taxon>
        <taxon>Bacillati</taxon>
        <taxon>Actinomycetota</taxon>
        <taxon>Actinomycetes</taxon>
        <taxon>Streptosporangiales</taxon>
        <taxon>Streptosporangiaceae</taxon>
        <taxon>Sphaerisporangium</taxon>
    </lineage>
</organism>
<comment type="similarity">
    <text evidence="3">Belongs to the class II aldolase/RraA-like family.</text>
</comment>
<evidence type="ECO:0000256" key="2">
    <source>
        <dbReference type="ARBA" id="ARBA00001968"/>
    </source>
</evidence>
<comment type="caution">
    <text evidence="13">The sequence shown here is derived from an EMBL/GenBank/DDBJ whole genome shotgun (WGS) entry which is preliminary data.</text>
</comment>
<dbReference type="EMBL" id="JBHSFN010000002">
    <property type="protein sequence ID" value="MFC4585393.1"/>
    <property type="molecule type" value="Genomic_DNA"/>
</dbReference>
<dbReference type="EC" id="4.1.3.17" evidence="5"/>
<dbReference type="InterPro" id="IPR005493">
    <property type="entry name" value="RraA/RraA-like"/>
</dbReference>
<evidence type="ECO:0000313" key="14">
    <source>
        <dbReference type="Proteomes" id="UP001595891"/>
    </source>
</evidence>
<feature type="compositionally biased region" description="Low complexity" evidence="12">
    <location>
        <begin position="18"/>
        <end position="28"/>
    </location>
</feature>
<dbReference type="RefSeq" id="WP_262842555.1">
    <property type="nucleotide sequence ID" value="NZ_JANZYP010000012.1"/>
</dbReference>
<name>A0ABV9E7Z1_9ACTN</name>
<feature type="compositionally biased region" description="Basic and acidic residues" evidence="12">
    <location>
        <begin position="266"/>
        <end position="275"/>
    </location>
</feature>
<dbReference type="SUPFAM" id="SSF89562">
    <property type="entry name" value="RraA-like"/>
    <property type="match status" value="1"/>
</dbReference>
<dbReference type="PANTHER" id="PTHR33254:SF16">
    <property type="entry name" value="BLR3842 PROTEIN"/>
    <property type="match status" value="1"/>
</dbReference>
<comment type="function">
    <text evidence="8">Catalyzes the aldol cleavage of 4-hydroxy-4-methyl-2-oxoglutarate (HMG) into 2 molecules of pyruvate. Also contains a secondary oxaloacetate (OAA) decarboxylase activity due to the common pyruvate enolate transition state formed following C-C bond cleavage in the retro-aldol and decarboxylation reactions.</text>
</comment>
<evidence type="ECO:0000256" key="5">
    <source>
        <dbReference type="ARBA" id="ARBA00012213"/>
    </source>
</evidence>
<gene>
    <name evidence="13" type="ORF">ACFO8L_04895</name>
</gene>